<evidence type="ECO:0000313" key="1">
    <source>
        <dbReference type="EMBL" id="KAK8205600.1"/>
    </source>
</evidence>
<reference evidence="1" key="1">
    <citation type="submission" date="2024-02" db="EMBL/GenBank/DDBJ databases">
        <title>Metagenome Assembled Genome of Zalaria obscura JY119.</title>
        <authorList>
            <person name="Vighnesh L."/>
            <person name="Jagadeeshwari U."/>
            <person name="Venkata Ramana C."/>
            <person name="Sasikala C."/>
        </authorList>
    </citation>
    <scope>NUCLEOTIDE SEQUENCE</scope>
    <source>
        <strain evidence="1">JY119</strain>
    </source>
</reference>
<evidence type="ECO:0000313" key="2">
    <source>
        <dbReference type="Proteomes" id="UP001320706"/>
    </source>
</evidence>
<sequence length="1504" mass="169404">MSIAETVRLPSTPSHTPINQTWTPSDSIIFADRHRLNSRDQTWRREDGIRFGQDARQRRSYATKLPARPALQYVGRQEAAKKQPSRNPGFLGSNISDIFKSGIGEAATPSSASPPLSAPQFETSAMKKQRETGAQALERAYKEVKELQKKLEVEKIARQAEQATWRREEAKLKETEADLMRRDSKIAQKDAETARMRAEVAKDRAKLLQEQRSLEDTLAEPRIRIAELSAREAQLVEEKRALEQLMKRESQEAKRNIHDLHETISNFEETLSHPLVRHAQRKLALEEERRTATSRQEGRGAKIDRRAVRSEYDAFKKLSRDFVLSHSNMAQFFMRDYTKRSNDTYWSKALRSYDRLLAEQRAASTFDKHAKLVGDIRSFLEEKLDASDRERKDCIALSEKLSVAQLAVDKEAHASRSKSKYLRIDMDINSGNPRLVHGKTLYLEHGDAYLRALNTLRVTFTEETKILLAQSVGSKDATQKALFEEATSRRQKGVRVMNIIQSLLGRARDLESMKYLAMCSPVEQEVWRVTRPLLAVVEDIYNRCAQLRIYGFGAPKAEKAKLVEKRKRDLAKKGLALPERSGGALAIIRDKIAVLSASTLKWATYAYHIGAFEAHRSALQALVAREIDVLNQRIEAYAEELLPQRSTRRSRPTAATPIVKKEKSPERGTSTMPLASVMSATKKTSGRARRKALKREREREAAQGSNTAETETPSTAGQIAILEPAESESPKSESADSGEPKKAETTPSSTRAEEKPAQPAKSTIQEKLKYHEKMKGFRRILSSESEQSLVSGSLEHPDNAKQAELFDIDSEVTDSAPTLDAAPWQMDSPMDFPSMPPVNRPSRSKPTPPPRLDRKRLPPTPAPWAPRPTKRQPLHTKRKPLQLGTMFSHTPPRSFAHTSPAFDPESLQERWADSDDLDARGLAAYYEQQALREGSEQQQHDSSNANRVLPQTAPYRNSGSEDNRYGNEIEDHEHHAGDSAEATAEQEAIIQEAQDRETELKFQIPPQELRRALMTSMNSGGAFWRHTLYRSPTGDKITVHVCRKLDTAETVAQLFKNEKVIGFDIEWEMGATPERRSIKDNVSLIQIACDDRIALFQIASFWGNTIEELLPPTLRYILESPHIIKAGVNVANDFTRLRKCLDVQGRGIFELSHLYKVVKYSETEPKKVNRIPCKLSEQVQDVLFLPLAKGIVRTSAWSRQLSYEQIEYAASDAYAGFRLFYGLEAKRMAMDPRPPRPALYEEQKPLVLGNGQVLKTPKAGVAISRGSSRRTKTQAIAPEGPETAVADEGTEDTAVEEEVQEPESEDAVIEDEAEEDVQDEEPESEDSALQELSESEESASILEADHESERSEEASSDSDAYVSAEESLSSDLDNLTLVDPSASPTPARHEQPPHQPTSDADPLTLADFWLQSYTPTHPSQPRAKQNELRAYHLWHTQRLPITEVAQLLRSPPLQPGTVASYILEAVRQDDGLEFDEDRLRAVLGQLPRVAWRRYFGVLNRLEGA</sequence>
<organism evidence="1 2">
    <name type="scientific">Zalaria obscura</name>
    <dbReference type="NCBI Taxonomy" id="2024903"/>
    <lineage>
        <taxon>Eukaryota</taxon>
        <taxon>Fungi</taxon>
        <taxon>Dikarya</taxon>
        <taxon>Ascomycota</taxon>
        <taxon>Pezizomycotina</taxon>
        <taxon>Dothideomycetes</taxon>
        <taxon>Dothideomycetidae</taxon>
        <taxon>Dothideales</taxon>
        <taxon>Zalariaceae</taxon>
        <taxon>Zalaria</taxon>
    </lineage>
</organism>
<comment type="caution">
    <text evidence="1">The sequence shown here is derived from an EMBL/GenBank/DDBJ whole genome shotgun (WGS) entry which is preliminary data.</text>
</comment>
<dbReference type="Proteomes" id="UP001320706">
    <property type="component" value="Unassembled WGS sequence"/>
</dbReference>
<gene>
    <name evidence="1" type="ORF">M8818_004776</name>
</gene>
<accession>A0ACC3SCB1</accession>
<name>A0ACC3SCB1_9PEZI</name>
<keyword evidence="2" id="KW-1185">Reference proteome</keyword>
<protein>
    <submittedName>
        <fullName evidence="1">Uncharacterized protein</fullName>
    </submittedName>
</protein>
<proteinExistence type="predicted"/>
<dbReference type="EMBL" id="JAMKPW020000023">
    <property type="protein sequence ID" value="KAK8205600.1"/>
    <property type="molecule type" value="Genomic_DNA"/>
</dbReference>